<name>A0AAD7RAH7_9TELE</name>
<gene>
    <name evidence="1" type="ORF">AAFF_G00281320</name>
</gene>
<reference evidence="1" key="1">
    <citation type="journal article" date="2023" name="Science">
        <title>Genome structures resolve the early diversification of teleost fishes.</title>
        <authorList>
            <person name="Parey E."/>
            <person name="Louis A."/>
            <person name="Montfort J."/>
            <person name="Bouchez O."/>
            <person name="Roques C."/>
            <person name="Iampietro C."/>
            <person name="Lluch J."/>
            <person name="Castinel A."/>
            <person name="Donnadieu C."/>
            <person name="Desvignes T."/>
            <person name="Floi Bucao C."/>
            <person name="Jouanno E."/>
            <person name="Wen M."/>
            <person name="Mejri S."/>
            <person name="Dirks R."/>
            <person name="Jansen H."/>
            <person name="Henkel C."/>
            <person name="Chen W.J."/>
            <person name="Zahm M."/>
            <person name="Cabau C."/>
            <person name="Klopp C."/>
            <person name="Thompson A.W."/>
            <person name="Robinson-Rechavi M."/>
            <person name="Braasch I."/>
            <person name="Lecointre G."/>
            <person name="Bobe J."/>
            <person name="Postlethwait J.H."/>
            <person name="Berthelot C."/>
            <person name="Roest Crollius H."/>
            <person name="Guiguen Y."/>
        </authorList>
    </citation>
    <scope>NUCLEOTIDE SEQUENCE</scope>
    <source>
        <strain evidence="1">NC1722</strain>
    </source>
</reference>
<organism evidence="1 2">
    <name type="scientific">Aldrovandia affinis</name>
    <dbReference type="NCBI Taxonomy" id="143900"/>
    <lineage>
        <taxon>Eukaryota</taxon>
        <taxon>Metazoa</taxon>
        <taxon>Chordata</taxon>
        <taxon>Craniata</taxon>
        <taxon>Vertebrata</taxon>
        <taxon>Euteleostomi</taxon>
        <taxon>Actinopterygii</taxon>
        <taxon>Neopterygii</taxon>
        <taxon>Teleostei</taxon>
        <taxon>Notacanthiformes</taxon>
        <taxon>Halosauridae</taxon>
        <taxon>Aldrovandia</taxon>
    </lineage>
</organism>
<dbReference type="EMBL" id="JAINUG010000396">
    <property type="protein sequence ID" value="KAJ8372555.1"/>
    <property type="molecule type" value="Genomic_DNA"/>
</dbReference>
<keyword evidence="2" id="KW-1185">Reference proteome</keyword>
<evidence type="ECO:0000313" key="2">
    <source>
        <dbReference type="Proteomes" id="UP001221898"/>
    </source>
</evidence>
<evidence type="ECO:0000313" key="1">
    <source>
        <dbReference type="EMBL" id="KAJ8372555.1"/>
    </source>
</evidence>
<protein>
    <submittedName>
        <fullName evidence="1">Uncharacterized protein</fullName>
    </submittedName>
</protein>
<accession>A0AAD7RAH7</accession>
<comment type="caution">
    <text evidence="1">The sequence shown here is derived from an EMBL/GenBank/DDBJ whole genome shotgun (WGS) entry which is preliminary data.</text>
</comment>
<proteinExistence type="predicted"/>
<sequence length="120" mass="13720">MEFELSRFIDDPTIEQFDSCRKADLLLIADHFKIEVLRSDTKLVIKTKVTAGLLEQKVLSEDAVPRVSSVKVESPNATLQARQFELEFKRLALKEKEVDAQVRLKEKELDAQVEMTSLPC</sequence>
<dbReference type="Proteomes" id="UP001221898">
    <property type="component" value="Unassembled WGS sequence"/>
</dbReference>
<dbReference type="AlphaFoldDB" id="A0AAD7RAH7"/>